<organism evidence="2">
    <name type="scientific">Lygus hesperus</name>
    <name type="common">Western plant bug</name>
    <dbReference type="NCBI Taxonomy" id="30085"/>
    <lineage>
        <taxon>Eukaryota</taxon>
        <taxon>Metazoa</taxon>
        <taxon>Ecdysozoa</taxon>
        <taxon>Arthropoda</taxon>
        <taxon>Hexapoda</taxon>
        <taxon>Insecta</taxon>
        <taxon>Pterygota</taxon>
        <taxon>Neoptera</taxon>
        <taxon>Paraneoptera</taxon>
        <taxon>Hemiptera</taxon>
        <taxon>Heteroptera</taxon>
        <taxon>Panheteroptera</taxon>
        <taxon>Cimicomorpha</taxon>
        <taxon>Miridae</taxon>
        <taxon>Mirini</taxon>
        <taxon>Lygus</taxon>
    </lineage>
</organism>
<dbReference type="EMBL" id="GDHC01003072">
    <property type="protein sequence ID" value="JAQ15557.1"/>
    <property type="molecule type" value="Transcribed_RNA"/>
</dbReference>
<gene>
    <name evidence="3" type="ORF">CM83_55469</name>
    <name evidence="1" type="ORF">CM83_55504</name>
    <name evidence="2" type="ORF">CM83_55541</name>
    <name evidence="4" type="ORF">g.52602</name>
</gene>
<accession>A0A0A9X7Q1</accession>
<evidence type="ECO:0000313" key="2">
    <source>
        <dbReference type="EMBL" id="JAG16757.1"/>
    </source>
</evidence>
<dbReference type="AlphaFoldDB" id="A0A0A9X7Q1"/>
<evidence type="ECO:0000313" key="3">
    <source>
        <dbReference type="EMBL" id="JAG23526.1"/>
    </source>
</evidence>
<reference evidence="2" key="1">
    <citation type="journal article" date="2014" name="PLoS ONE">
        <title>Transcriptome-Based Identification of ABC Transporters in the Western Tarnished Plant Bug Lygus hesperus.</title>
        <authorList>
            <person name="Hull J.J."/>
            <person name="Chaney K."/>
            <person name="Geib S.M."/>
            <person name="Fabrick J.A."/>
            <person name="Brent C.S."/>
            <person name="Walsh D."/>
            <person name="Lavine L.C."/>
        </authorList>
    </citation>
    <scope>NUCLEOTIDE SEQUENCE</scope>
</reference>
<sequence length="114" mass="12529">MDSALQAVHRNPYNWAIIEVKSLSKDVFDVIIHVNNSALPSLNGHLDLTYGGQPANGRSDLYIISGFLTLQYMIEEYYLQYITGNNTTTQLTAASTSFVSPILPPNKSSNAHVA</sequence>
<evidence type="ECO:0000313" key="4">
    <source>
        <dbReference type="EMBL" id="JAQ15557.1"/>
    </source>
</evidence>
<reference evidence="4" key="3">
    <citation type="journal article" date="2016" name="Gigascience">
        <title>De novo construction of an expanded transcriptome assembly for the western tarnished plant bug, Lygus hesperus.</title>
        <authorList>
            <person name="Tassone E.E."/>
            <person name="Geib S.M."/>
            <person name="Hall B."/>
            <person name="Fabrick J.A."/>
            <person name="Brent C.S."/>
            <person name="Hull J.J."/>
        </authorList>
    </citation>
    <scope>NUCLEOTIDE SEQUENCE</scope>
</reference>
<name>A0A0A9X7Q1_LYGHE</name>
<reference evidence="2" key="2">
    <citation type="submission" date="2014-07" db="EMBL/GenBank/DDBJ databases">
        <authorList>
            <person name="Hull J."/>
        </authorList>
    </citation>
    <scope>NUCLEOTIDE SEQUENCE</scope>
</reference>
<dbReference type="EMBL" id="GBHO01020078">
    <property type="protein sequence ID" value="JAG23526.1"/>
    <property type="molecule type" value="Transcribed_RNA"/>
</dbReference>
<protein>
    <submittedName>
        <fullName evidence="2">Uncharacterized protein</fullName>
    </submittedName>
</protein>
<proteinExistence type="predicted"/>
<dbReference type="EMBL" id="GBHO01026847">
    <property type="protein sequence ID" value="JAG16757.1"/>
    <property type="molecule type" value="Transcribed_RNA"/>
</dbReference>
<evidence type="ECO:0000313" key="1">
    <source>
        <dbReference type="EMBL" id="JAG06657.1"/>
    </source>
</evidence>
<dbReference type="EMBL" id="GBHO01036947">
    <property type="protein sequence ID" value="JAG06657.1"/>
    <property type="molecule type" value="Transcribed_RNA"/>
</dbReference>